<dbReference type="NCBIfam" id="NF002964">
    <property type="entry name" value="PRK03635.1"/>
    <property type="match status" value="1"/>
</dbReference>
<evidence type="ECO:0000256" key="2">
    <source>
        <dbReference type="ARBA" id="ARBA00023015"/>
    </source>
</evidence>
<dbReference type="RefSeq" id="WP_200258975.1">
    <property type="nucleotide sequence ID" value="NZ_JAENIP020000003.1"/>
</dbReference>
<evidence type="ECO:0000256" key="5">
    <source>
        <dbReference type="ARBA" id="ARBA00023163"/>
    </source>
</evidence>
<dbReference type="InterPro" id="IPR017685">
    <property type="entry name" value="ArgP"/>
</dbReference>
<reference evidence="7" key="1">
    <citation type="submission" date="2021-01" db="EMBL/GenBank/DDBJ databases">
        <title>Characterization of Corynebacterium spp. from penguins.</title>
        <authorList>
            <person name="Svec P."/>
        </authorList>
    </citation>
    <scope>NUCLEOTIDE SEQUENCE</scope>
    <source>
        <strain evidence="7">CCM 8835</strain>
    </source>
</reference>
<evidence type="ECO:0000256" key="4">
    <source>
        <dbReference type="ARBA" id="ARBA00023159"/>
    </source>
</evidence>
<evidence type="ECO:0000313" key="9">
    <source>
        <dbReference type="Proteomes" id="UP000650005"/>
    </source>
</evidence>
<proteinExistence type="inferred from homology"/>
<dbReference type="AlphaFoldDB" id="A0A9Q4CDZ8"/>
<dbReference type="EMBL" id="JAENIP010000013">
    <property type="protein sequence ID" value="MBK1844429.1"/>
    <property type="molecule type" value="Genomic_DNA"/>
</dbReference>
<keyword evidence="5" id="KW-0804">Transcription</keyword>
<dbReference type="Pfam" id="PF00126">
    <property type="entry name" value="HTH_1"/>
    <property type="match status" value="1"/>
</dbReference>
<dbReference type="Gene3D" id="3.40.190.290">
    <property type="match status" value="1"/>
</dbReference>
<dbReference type="SUPFAM" id="SSF53850">
    <property type="entry name" value="Periplasmic binding protein-like II"/>
    <property type="match status" value="1"/>
</dbReference>
<dbReference type="Pfam" id="PF03466">
    <property type="entry name" value="LysR_substrate"/>
    <property type="match status" value="1"/>
</dbReference>
<dbReference type="InterPro" id="IPR036388">
    <property type="entry name" value="WH-like_DNA-bd_sf"/>
</dbReference>
<dbReference type="InterPro" id="IPR000847">
    <property type="entry name" value="LysR_HTH_N"/>
</dbReference>
<dbReference type="Gene3D" id="1.10.10.10">
    <property type="entry name" value="Winged helix-like DNA-binding domain superfamily/Winged helix DNA-binding domain"/>
    <property type="match status" value="1"/>
</dbReference>
<dbReference type="PANTHER" id="PTHR30579:SF2">
    <property type="entry name" value="HTH-TYPE TRANSCRIPTIONAL REGULATOR ARGP"/>
    <property type="match status" value="1"/>
</dbReference>
<dbReference type="NCBIfam" id="TIGR03298">
    <property type="entry name" value="argP"/>
    <property type="match status" value="1"/>
</dbReference>
<evidence type="ECO:0000313" key="8">
    <source>
        <dbReference type="EMBL" id="MCX7539085.1"/>
    </source>
</evidence>
<dbReference type="InterPro" id="IPR050176">
    <property type="entry name" value="LTTR"/>
</dbReference>
<evidence type="ECO:0000259" key="6">
    <source>
        <dbReference type="PROSITE" id="PS50931"/>
    </source>
</evidence>
<organism evidence="8 10">
    <name type="scientific">Corynebacterium antarcticum</name>
    <dbReference type="NCBI Taxonomy" id="2800405"/>
    <lineage>
        <taxon>Bacteria</taxon>
        <taxon>Bacillati</taxon>
        <taxon>Actinomycetota</taxon>
        <taxon>Actinomycetes</taxon>
        <taxon>Mycobacteriales</taxon>
        <taxon>Corynebacteriaceae</taxon>
        <taxon>Corynebacterium</taxon>
    </lineage>
</organism>
<dbReference type="Proteomes" id="UP001070238">
    <property type="component" value="Unassembled WGS sequence"/>
</dbReference>
<dbReference type="InterPro" id="IPR036390">
    <property type="entry name" value="WH_DNA-bd_sf"/>
</dbReference>
<gene>
    <name evidence="7" type="ORF">JIM95_07520</name>
    <name evidence="8" type="ORF">OS123_11130</name>
</gene>
<comment type="caution">
    <text evidence="8">The sequence shown here is derived from an EMBL/GenBank/DDBJ whole genome shotgun (WGS) entry which is preliminary data.</text>
</comment>
<dbReference type="Proteomes" id="UP000650005">
    <property type="component" value="Unassembled WGS sequence"/>
</dbReference>
<sequence length="292" mass="31713">MNPIHLATLLAVLDEGSFEGAADSLSLTPSAVSQRIKALESQAGRVLIRRTSPTSATAAGEVLAQAARRMALLQAETDAQLRGRIARVPLSVAINADSLATWFTPVFADVASWDSATLQLRVEDEAHSLKLLRRGDCLGAVTREHAPVSGCTVSSLGVMRYRAVASPSLRDSYTVNGRLDWAAMPALRYGPNDKIQDSDLTGRVDQTPRHRRISQIPSSEGFVEAARSGLGWGLVPEIQAARYLDSRELVLLDERVSIVPLYWQHWRLESPLLQKLTDSVIAAAEEGLEPVS</sequence>
<keyword evidence="3" id="KW-0238">DNA-binding</keyword>
<evidence type="ECO:0000256" key="3">
    <source>
        <dbReference type="ARBA" id="ARBA00023125"/>
    </source>
</evidence>
<dbReference type="PROSITE" id="PS50931">
    <property type="entry name" value="HTH_LYSR"/>
    <property type="match status" value="1"/>
</dbReference>
<evidence type="ECO:0000313" key="7">
    <source>
        <dbReference type="EMBL" id="MBK1844429.1"/>
    </source>
</evidence>
<dbReference type="GO" id="GO:0003677">
    <property type="term" value="F:DNA binding"/>
    <property type="evidence" value="ECO:0007669"/>
    <property type="project" value="UniProtKB-KW"/>
</dbReference>
<dbReference type="InterPro" id="IPR005119">
    <property type="entry name" value="LysR_subst-bd"/>
</dbReference>
<dbReference type="SUPFAM" id="SSF46785">
    <property type="entry name" value="Winged helix' DNA-binding domain"/>
    <property type="match status" value="1"/>
</dbReference>
<protein>
    <submittedName>
        <fullName evidence="8">LysR family transcriptional regulator ArgP</fullName>
    </submittedName>
</protein>
<feature type="domain" description="HTH lysR-type" evidence="6">
    <location>
        <begin position="1"/>
        <end position="57"/>
    </location>
</feature>
<evidence type="ECO:0000313" key="10">
    <source>
        <dbReference type="Proteomes" id="UP001070238"/>
    </source>
</evidence>
<dbReference type="GO" id="GO:0003700">
    <property type="term" value="F:DNA-binding transcription factor activity"/>
    <property type="evidence" value="ECO:0007669"/>
    <property type="project" value="InterPro"/>
</dbReference>
<keyword evidence="2" id="KW-0805">Transcription regulation</keyword>
<dbReference type="PANTHER" id="PTHR30579">
    <property type="entry name" value="TRANSCRIPTIONAL REGULATOR"/>
    <property type="match status" value="1"/>
</dbReference>
<evidence type="ECO:0000256" key="1">
    <source>
        <dbReference type="ARBA" id="ARBA00009437"/>
    </source>
</evidence>
<comment type="similarity">
    <text evidence="1">Belongs to the LysR transcriptional regulatory family.</text>
</comment>
<keyword evidence="9" id="KW-1185">Reference proteome</keyword>
<reference evidence="8" key="2">
    <citation type="submission" date="2022-11" db="EMBL/GenBank/DDBJ databases">
        <title>Corynebacterium sp. isolated from Penguins.</title>
        <authorList>
            <person name="Sedlar K."/>
            <person name="Svec P."/>
        </authorList>
    </citation>
    <scope>NUCLEOTIDE SEQUENCE</scope>
    <source>
        <strain evidence="8">P5875</strain>
    </source>
</reference>
<keyword evidence="4" id="KW-0010">Activator</keyword>
<accession>A0A9Q4CDZ8</accession>
<name>A0A9Q4CDZ8_9CORY</name>
<dbReference type="EMBL" id="JAPMKX010000005">
    <property type="protein sequence ID" value="MCX7539085.1"/>
    <property type="molecule type" value="Genomic_DNA"/>
</dbReference>